<dbReference type="PANTHER" id="PTHR23513">
    <property type="entry name" value="INTEGRAL MEMBRANE EFFLUX PROTEIN-RELATED"/>
    <property type="match status" value="1"/>
</dbReference>
<feature type="transmembrane region" description="Helical" evidence="7">
    <location>
        <begin position="240"/>
        <end position="258"/>
    </location>
</feature>
<reference evidence="8 9" key="1">
    <citation type="submission" date="2019-10" db="EMBL/GenBank/DDBJ databases">
        <title>Dictyobacter vulcani sp. nov., within the class Ktedonobacteria, isolated from soil of volcanic Mt. Zao.</title>
        <authorList>
            <person name="Zheng Y."/>
            <person name="Wang C.M."/>
            <person name="Sakai Y."/>
            <person name="Abe K."/>
            <person name="Yokota A."/>
            <person name="Yabe S."/>
        </authorList>
    </citation>
    <scope>NUCLEOTIDE SEQUENCE [LARGE SCALE GENOMIC DNA]</scope>
    <source>
        <strain evidence="8 9">W12</strain>
    </source>
</reference>
<accession>A0A5J4KUX1</accession>
<evidence type="ECO:0000256" key="2">
    <source>
        <dbReference type="ARBA" id="ARBA00022448"/>
    </source>
</evidence>
<keyword evidence="4 7" id="KW-0812">Transmembrane</keyword>
<keyword evidence="2" id="KW-0813">Transport</keyword>
<feature type="transmembrane region" description="Helical" evidence="7">
    <location>
        <begin position="87"/>
        <end position="106"/>
    </location>
</feature>
<feature type="transmembrane region" description="Helical" evidence="7">
    <location>
        <begin position="170"/>
        <end position="198"/>
    </location>
</feature>
<evidence type="ECO:0000313" key="8">
    <source>
        <dbReference type="EMBL" id="GER90291.1"/>
    </source>
</evidence>
<dbReference type="EMBL" id="BKZW01000002">
    <property type="protein sequence ID" value="GER90291.1"/>
    <property type="molecule type" value="Genomic_DNA"/>
</dbReference>
<evidence type="ECO:0000256" key="1">
    <source>
        <dbReference type="ARBA" id="ARBA00004651"/>
    </source>
</evidence>
<feature type="transmembrane region" description="Helical" evidence="7">
    <location>
        <begin position="21"/>
        <end position="43"/>
    </location>
</feature>
<comment type="subcellular location">
    <subcellularLocation>
        <location evidence="1">Cell membrane</location>
        <topology evidence="1">Multi-pass membrane protein</topology>
    </subcellularLocation>
</comment>
<comment type="caution">
    <text evidence="8">The sequence shown here is derived from an EMBL/GenBank/DDBJ whole genome shotgun (WGS) entry which is preliminary data.</text>
</comment>
<dbReference type="GO" id="GO:0005886">
    <property type="term" value="C:plasma membrane"/>
    <property type="evidence" value="ECO:0007669"/>
    <property type="project" value="UniProtKB-SubCell"/>
</dbReference>
<dbReference type="CDD" id="cd06173">
    <property type="entry name" value="MFS_MefA_like"/>
    <property type="match status" value="1"/>
</dbReference>
<evidence type="ECO:0000313" key="9">
    <source>
        <dbReference type="Proteomes" id="UP000326912"/>
    </source>
</evidence>
<keyword evidence="5 7" id="KW-1133">Transmembrane helix</keyword>
<evidence type="ECO:0000256" key="3">
    <source>
        <dbReference type="ARBA" id="ARBA00022475"/>
    </source>
</evidence>
<evidence type="ECO:0000256" key="6">
    <source>
        <dbReference type="ARBA" id="ARBA00023136"/>
    </source>
</evidence>
<dbReference type="InterPro" id="IPR010290">
    <property type="entry name" value="TM_effector"/>
</dbReference>
<gene>
    <name evidence="8" type="ORF">KDW_44530</name>
</gene>
<keyword evidence="6 7" id="KW-0472">Membrane</keyword>
<dbReference type="Proteomes" id="UP000326912">
    <property type="component" value="Unassembled WGS sequence"/>
</dbReference>
<organism evidence="8 9">
    <name type="scientific">Dictyobacter vulcani</name>
    <dbReference type="NCBI Taxonomy" id="2607529"/>
    <lineage>
        <taxon>Bacteria</taxon>
        <taxon>Bacillati</taxon>
        <taxon>Chloroflexota</taxon>
        <taxon>Ktedonobacteria</taxon>
        <taxon>Ktedonobacterales</taxon>
        <taxon>Dictyobacteraceae</taxon>
        <taxon>Dictyobacter</taxon>
    </lineage>
</organism>
<evidence type="ECO:0000256" key="4">
    <source>
        <dbReference type="ARBA" id="ARBA00022692"/>
    </source>
</evidence>
<dbReference type="SUPFAM" id="SSF103473">
    <property type="entry name" value="MFS general substrate transporter"/>
    <property type="match status" value="1"/>
</dbReference>
<dbReference type="AlphaFoldDB" id="A0A5J4KUX1"/>
<feature type="transmembrane region" description="Helical" evidence="7">
    <location>
        <begin position="308"/>
        <end position="325"/>
    </location>
</feature>
<protein>
    <submittedName>
        <fullName evidence="8">MFS transporter</fullName>
    </submittedName>
</protein>
<keyword evidence="3" id="KW-1003">Cell membrane</keyword>
<feature type="transmembrane region" description="Helical" evidence="7">
    <location>
        <begin position="331"/>
        <end position="351"/>
    </location>
</feature>
<sequence length="426" mass="45782">MSIDTRKRIRIFQALHERSFFLFWLGQTISAMGNDAFAIALAWEVLVITGSAEMMALVRITEELPRIVFLLLGGVAADRLPKRRVILLADCGRAILVILITVLAYFHQLQIWQILLTGLIFGSVRGFFGPAYRAFLPQLVTSKELLPSVNAMNGLSKQGSQLIGPTLGGALFGAFGAVSAFFFDALTFLFSVGCMLGVKPPVRPTERAKLENSTGASSGLFKHVGRDIGEGLRYVASVPWIWLSILLVSLAGAGLAGLDQIALPKLLKENTQHMNGILVFGGVGSALALGALLATVLIGQLQFRHRGIVAYSGLILTGLACFLFIMPARALVAVGLFLLAGIGIGFGDGLFEIMWDMQLQSHVPEDKLGRVYSIYLLGAYALVPVGLWQAGFISDHFGAVWAFLGGGILSITLALIGLSLRVVRQA</sequence>
<dbReference type="RefSeq" id="WP_151758050.1">
    <property type="nucleotide sequence ID" value="NZ_BKZW01000002.1"/>
</dbReference>
<feature type="transmembrane region" description="Helical" evidence="7">
    <location>
        <begin position="372"/>
        <end position="393"/>
    </location>
</feature>
<dbReference type="InterPro" id="IPR036259">
    <property type="entry name" value="MFS_trans_sf"/>
</dbReference>
<proteinExistence type="predicted"/>
<evidence type="ECO:0000256" key="5">
    <source>
        <dbReference type="ARBA" id="ARBA00022989"/>
    </source>
</evidence>
<dbReference type="Pfam" id="PF05977">
    <property type="entry name" value="MFS_3"/>
    <property type="match status" value="1"/>
</dbReference>
<dbReference type="PANTHER" id="PTHR23513:SF6">
    <property type="entry name" value="MAJOR FACILITATOR SUPERFAMILY ASSOCIATED DOMAIN-CONTAINING PROTEIN"/>
    <property type="match status" value="1"/>
</dbReference>
<name>A0A5J4KUX1_9CHLR</name>
<feature type="transmembrane region" description="Helical" evidence="7">
    <location>
        <begin position="278"/>
        <end position="301"/>
    </location>
</feature>
<evidence type="ECO:0000256" key="7">
    <source>
        <dbReference type="SAM" id="Phobius"/>
    </source>
</evidence>
<feature type="transmembrane region" description="Helical" evidence="7">
    <location>
        <begin position="399"/>
        <end position="423"/>
    </location>
</feature>
<keyword evidence="9" id="KW-1185">Reference proteome</keyword>
<dbReference type="Gene3D" id="1.20.1250.20">
    <property type="entry name" value="MFS general substrate transporter like domains"/>
    <property type="match status" value="1"/>
</dbReference>